<dbReference type="SUPFAM" id="SSF81345">
    <property type="entry name" value="ABC transporter involved in vitamin B12 uptake, BtuC"/>
    <property type="match status" value="1"/>
</dbReference>
<keyword evidence="3" id="KW-0813">Transport</keyword>
<keyword evidence="10" id="KW-1185">Reference proteome</keyword>
<evidence type="ECO:0000256" key="6">
    <source>
        <dbReference type="ARBA" id="ARBA00022989"/>
    </source>
</evidence>
<feature type="transmembrane region" description="Helical" evidence="8">
    <location>
        <begin position="113"/>
        <end position="134"/>
    </location>
</feature>
<evidence type="ECO:0000256" key="4">
    <source>
        <dbReference type="ARBA" id="ARBA00022475"/>
    </source>
</evidence>
<dbReference type="Gene3D" id="1.10.3470.10">
    <property type="entry name" value="ABC transporter involved in vitamin B12 uptake, BtuC"/>
    <property type="match status" value="1"/>
</dbReference>
<dbReference type="EMBL" id="BAAANN010000019">
    <property type="protein sequence ID" value="GAA1968758.1"/>
    <property type="molecule type" value="Genomic_DNA"/>
</dbReference>
<evidence type="ECO:0000256" key="7">
    <source>
        <dbReference type="ARBA" id="ARBA00023136"/>
    </source>
</evidence>
<dbReference type="CDD" id="cd06550">
    <property type="entry name" value="TM_ABC_iron-siderophores_like"/>
    <property type="match status" value="1"/>
</dbReference>
<comment type="similarity">
    <text evidence="2">Belongs to the binding-protein-dependent transport system permease family. FecCD subfamily.</text>
</comment>
<feature type="transmembrane region" description="Helical" evidence="8">
    <location>
        <begin position="188"/>
        <end position="206"/>
    </location>
</feature>
<dbReference type="Pfam" id="PF01032">
    <property type="entry name" value="FecCD"/>
    <property type="match status" value="1"/>
</dbReference>
<comment type="subcellular location">
    <subcellularLocation>
        <location evidence="1">Cell membrane</location>
        <topology evidence="1">Multi-pass membrane protein</topology>
    </subcellularLocation>
</comment>
<dbReference type="InterPro" id="IPR037294">
    <property type="entry name" value="ABC_BtuC-like"/>
</dbReference>
<evidence type="ECO:0000256" key="8">
    <source>
        <dbReference type="SAM" id="Phobius"/>
    </source>
</evidence>
<feature type="transmembrane region" description="Helical" evidence="8">
    <location>
        <begin position="299"/>
        <end position="320"/>
    </location>
</feature>
<evidence type="ECO:0000256" key="1">
    <source>
        <dbReference type="ARBA" id="ARBA00004651"/>
    </source>
</evidence>
<keyword evidence="5 8" id="KW-0812">Transmembrane</keyword>
<sequence length="328" mass="33118">MNRRSLLTIAALVLVMLAVGVLSVGTGEFELSFGDVLTTLAGNGTKAQYLVVTDRLPRALVGILVGAALGLAGSVFQTLTRNPLGSPDIVGFTTGSATGGVATILLFGGAPVAVAGGALVGGLVTAGLVVLFAAPRGLQSSRIVLLGIALSAVLAGINSYLLSRATTDGAGQATVWLVGNLAGRDWDHFAPLAVALVVLVPAVALLSRPLRMLEMGDDTSIGIGVPVQRVRPALFVLSVALVAVATAAAGPIPFVALCAPQLVKRLTRAPGPNLIGSMCMGALLVVCADYAGQRLLAASLLPVGVVAAALGGLYLVFFLATRRRAAWS</sequence>
<evidence type="ECO:0000256" key="5">
    <source>
        <dbReference type="ARBA" id="ARBA00022692"/>
    </source>
</evidence>
<dbReference type="InterPro" id="IPR000522">
    <property type="entry name" value="ABC_transptr_permease_BtuC"/>
</dbReference>
<keyword evidence="4" id="KW-1003">Cell membrane</keyword>
<dbReference type="RefSeq" id="WP_344422702.1">
    <property type="nucleotide sequence ID" value="NZ_BAAANN010000019.1"/>
</dbReference>
<proteinExistence type="inferred from homology"/>
<evidence type="ECO:0000256" key="2">
    <source>
        <dbReference type="ARBA" id="ARBA00007935"/>
    </source>
</evidence>
<evidence type="ECO:0000256" key="3">
    <source>
        <dbReference type="ARBA" id="ARBA00022448"/>
    </source>
</evidence>
<comment type="caution">
    <text evidence="9">The sequence shown here is derived from an EMBL/GenBank/DDBJ whole genome shotgun (WGS) entry which is preliminary data.</text>
</comment>
<evidence type="ECO:0000313" key="9">
    <source>
        <dbReference type="EMBL" id="GAA1968758.1"/>
    </source>
</evidence>
<feature type="transmembrane region" description="Helical" evidence="8">
    <location>
        <begin position="233"/>
        <end position="254"/>
    </location>
</feature>
<feature type="transmembrane region" description="Helical" evidence="8">
    <location>
        <begin position="59"/>
        <end position="77"/>
    </location>
</feature>
<gene>
    <name evidence="9" type="ORF">GCM10009754_47270</name>
</gene>
<protein>
    <submittedName>
        <fullName evidence="9">Iron chelate uptake ABC transporter family permease subunit</fullName>
    </submittedName>
</protein>
<organism evidence="9 10">
    <name type="scientific">Amycolatopsis minnesotensis</name>
    <dbReference type="NCBI Taxonomy" id="337894"/>
    <lineage>
        <taxon>Bacteria</taxon>
        <taxon>Bacillati</taxon>
        <taxon>Actinomycetota</taxon>
        <taxon>Actinomycetes</taxon>
        <taxon>Pseudonocardiales</taxon>
        <taxon>Pseudonocardiaceae</taxon>
        <taxon>Amycolatopsis</taxon>
    </lineage>
</organism>
<feature type="transmembrane region" description="Helical" evidence="8">
    <location>
        <begin position="89"/>
        <end position="107"/>
    </location>
</feature>
<keyword evidence="7 8" id="KW-0472">Membrane</keyword>
<dbReference type="Proteomes" id="UP001501116">
    <property type="component" value="Unassembled WGS sequence"/>
</dbReference>
<reference evidence="10" key="1">
    <citation type="journal article" date="2019" name="Int. J. Syst. Evol. Microbiol.">
        <title>The Global Catalogue of Microorganisms (GCM) 10K type strain sequencing project: providing services to taxonomists for standard genome sequencing and annotation.</title>
        <authorList>
            <consortium name="The Broad Institute Genomics Platform"/>
            <consortium name="The Broad Institute Genome Sequencing Center for Infectious Disease"/>
            <person name="Wu L."/>
            <person name="Ma J."/>
        </authorList>
    </citation>
    <scope>NUCLEOTIDE SEQUENCE [LARGE SCALE GENOMIC DNA]</scope>
    <source>
        <strain evidence="10">JCM 14545</strain>
    </source>
</reference>
<accession>A0ABP5CTY3</accession>
<feature type="transmembrane region" description="Helical" evidence="8">
    <location>
        <begin position="143"/>
        <end position="162"/>
    </location>
</feature>
<dbReference type="PANTHER" id="PTHR30472">
    <property type="entry name" value="FERRIC ENTEROBACTIN TRANSPORT SYSTEM PERMEASE PROTEIN"/>
    <property type="match status" value="1"/>
</dbReference>
<name>A0ABP5CTY3_9PSEU</name>
<feature type="transmembrane region" description="Helical" evidence="8">
    <location>
        <begin position="274"/>
        <end position="292"/>
    </location>
</feature>
<evidence type="ECO:0000313" key="10">
    <source>
        <dbReference type="Proteomes" id="UP001501116"/>
    </source>
</evidence>
<dbReference type="PANTHER" id="PTHR30472:SF24">
    <property type="entry name" value="FERRIC ENTEROBACTIN TRANSPORT SYSTEM PERMEASE PROTEIN FEPG"/>
    <property type="match status" value="1"/>
</dbReference>
<keyword evidence="6 8" id="KW-1133">Transmembrane helix</keyword>